<dbReference type="STRING" id="8090.ENSORLP00000028771"/>
<dbReference type="FunCoup" id="A0A3B3HAA8">
    <property type="interactions" value="847"/>
</dbReference>
<dbReference type="Pfam" id="PF25261">
    <property type="entry name" value="zf-CCCH_PARP12"/>
    <property type="match status" value="1"/>
</dbReference>
<evidence type="ECO:0000256" key="2">
    <source>
        <dbReference type="ARBA" id="ARBA00004496"/>
    </source>
</evidence>
<evidence type="ECO:0000313" key="16">
    <source>
        <dbReference type="Ensembl" id="ENSORLP00000028771.1"/>
    </source>
</evidence>
<evidence type="ECO:0000256" key="12">
    <source>
        <dbReference type="SAM" id="MobiDB-lite"/>
    </source>
</evidence>
<dbReference type="InterPro" id="IPR037197">
    <property type="entry name" value="WWE_dom_sf"/>
</dbReference>
<dbReference type="InterPro" id="IPR000571">
    <property type="entry name" value="Znf_CCCH"/>
</dbReference>
<keyword evidence="4" id="KW-0597">Phosphoprotein</keyword>
<keyword evidence="6" id="KW-0677">Repeat</keyword>
<dbReference type="PROSITE" id="PS50103">
    <property type="entry name" value="ZF_C3H1"/>
    <property type="match status" value="2"/>
</dbReference>
<gene>
    <name evidence="16" type="primary">PARP12</name>
    <name evidence="16" type="synonym">parp12a</name>
</gene>
<protein>
    <submittedName>
        <fullName evidence="16">Poly (ADP-ribose) polymerase family, member 12a</fullName>
    </submittedName>
</protein>
<feature type="domain" description="WWE" evidence="14">
    <location>
        <begin position="382"/>
        <end position="469"/>
    </location>
</feature>
<evidence type="ECO:0000256" key="11">
    <source>
        <dbReference type="PROSITE-ProRule" id="PRU00723"/>
    </source>
</evidence>
<keyword evidence="5 11" id="KW-0479">Metal-binding</keyword>
<dbReference type="SUPFAM" id="SSF56399">
    <property type="entry name" value="ADP-ribosylation"/>
    <property type="match status" value="1"/>
</dbReference>
<feature type="domain" description="C3H1-type" evidence="13">
    <location>
        <begin position="98"/>
        <end position="120"/>
    </location>
</feature>
<feature type="zinc finger region" description="C3H1-type" evidence="11">
    <location>
        <begin position="181"/>
        <end position="203"/>
    </location>
</feature>
<dbReference type="Pfam" id="PF00642">
    <property type="entry name" value="zf-CCCH"/>
    <property type="match status" value="1"/>
</dbReference>
<dbReference type="Gene3D" id="3.90.228.10">
    <property type="match status" value="1"/>
</dbReference>
<evidence type="ECO:0000256" key="4">
    <source>
        <dbReference type="ARBA" id="ARBA00022553"/>
    </source>
</evidence>
<evidence type="ECO:0000256" key="6">
    <source>
        <dbReference type="ARBA" id="ARBA00022737"/>
    </source>
</evidence>
<evidence type="ECO:0000256" key="3">
    <source>
        <dbReference type="ARBA" id="ARBA00022490"/>
    </source>
</evidence>
<dbReference type="PANTHER" id="PTHR45740:SF6">
    <property type="entry name" value="PROTEIN MONO-ADP-RIBOSYLTRANSFERASE PARP12"/>
    <property type="match status" value="1"/>
</dbReference>
<evidence type="ECO:0000259" key="15">
    <source>
        <dbReference type="PROSITE" id="PS51059"/>
    </source>
</evidence>
<evidence type="ECO:0000259" key="14">
    <source>
        <dbReference type="PROSITE" id="PS50918"/>
    </source>
</evidence>
<evidence type="ECO:0000313" key="17">
    <source>
        <dbReference type="Proteomes" id="UP000001038"/>
    </source>
</evidence>
<dbReference type="Ensembl" id="ENSORLT00000032390.1">
    <property type="protein sequence ID" value="ENSORLP00000028771.1"/>
    <property type="gene ID" value="ENSORLG00000016148.2"/>
</dbReference>
<dbReference type="CDD" id="cd01439">
    <property type="entry name" value="TCCD_inducible_PARP_like"/>
    <property type="match status" value="1"/>
</dbReference>
<dbReference type="Gene3D" id="3.30.720.50">
    <property type="match status" value="1"/>
</dbReference>
<evidence type="ECO:0000256" key="7">
    <source>
        <dbReference type="ARBA" id="ARBA00022771"/>
    </source>
</evidence>
<keyword evidence="3" id="KW-0963">Cytoplasm</keyword>
<dbReference type="SMART" id="SM00356">
    <property type="entry name" value="ZnF_C3H1"/>
    <property type="match status" value="2"/>
</dbReference>
<reference evidence="16 17" key="1">
    <citation type="journal article" date="2007" name="Nature">
        <title>The medaka draft genome and insights into vertebrate genome evolution.</title>
        <authorList>
            <person name="Kasahara M."/>
            <person name="Naruse K."/>
            <person name="Sasaki S."/>
            <person name="Nakatani Y."/>
            <person name="Qu W."/>
            <person name="Ahsan B."/>
            <person name="Yamada T."/>
            <person name="Nagayasu Y."/>
            <person name="Doi K."/>
            <person name="Kasai Y."/>
            <person name="Jindo T."/>
            <person name="Kobayashi D."/>
            <person name="Shimada A."/>
            <person name="Toyoda A."/>
            <person name="Kuroki Y."/>
            <person name="Fujiyama A."/>
            <person name="Sasaki T."/>
            <person name="Shimizu A."/>
            <person name="Asakawa S."/>
            <person name="Shimizu N."/>
            <person name="Hashimoto S."/>
            <person name="Yang J."/>
            <person name="Lee Y."/>
            <person name="Matsushima K."/>
            <person name="Sugano S."/>
            <person name="Sakaizumi M."/>
            <person name="Narita T."/>
            <person name="Ohishi K."/>
            <person name="Haga S."/>
            <person name="Ohta F."/>
            <person name="Nomoto H."/>
            <person name="Nogata K."/>
            <person name="Morishita T."/>
            <person name="Endo T."/>
            <person name="Shin-I T."/>
            <person name="Takeda H."/>
            <person name="Morishita S."/>
            <person name="Kohara Y."/>
        </authorList>
    </citation>
    <scope>NUCLEOTIDE SEQUENCE [LARGE SCALE GENOMIC DNA]</scope>
    <source>
        <strain evidence="16 17">Hd-rR</strain>
    </source>
</reference>
<dbReference type="PROSITE" id="PS50918">
    <property type="entry name" value="WWE"/>
    <property type="match status" value="1"/>
</dbReference>
<evidence type="ECO:0000256" key="5">
    <source>
        <dbReference type="ARBA" id="ARBA00022723"/>
    </source>
</evidence>
<dbReference type="InParanoid" id="A0A3B3HAA8"/>
<dbReference type="GO" id="GO:0005634">
    <property type="term" value="C:nucleus"/>
    <property type="evidence" value="ECO:0000318"/>
    <property type="project" value="GO_Central"/>
</dbReference>
<dbReference type="PROSITE" id="PS51059">
    <property type="entry name" value="PARP_CATALYTIC"/>
    <property type="match status" value="1"/>
</dbReference>
<comment type="similarity">
    <text evidence="10">Belongs to the ARTD/PARP family.</text>
</comment>
<dbReference type="Proteomes" id="UP000001038">
    <property type="component" value="Chromosome 6"/>
</dbReference>
<dbReference type="GO" id="GO:0003950">
    <property type="term" value="F:NAD+ poly-ADP-ribosyltransferase activity"/>
    <property type="evidence" value="ECO:0000318"/>
    <property type="project" value="GO_Central"/>
</dbReference>
<dbReference type="InterPro" id="IPR051712">
    <property type="entry name" value="ARTD-AVP"/>
</dbReference>
<evidence type="ECO:0000256" key="8">
    <source>
        <dbReference type="ARBA" id="ARBA00022833"/>
    </source>
</evidence>
<accession>A0A3B3HAA8</accession>
<proteinExistence type="inferred from homology"/>
<evidence type="ECO:0000256" key="10">
    <source>
        <dbReference type="ARBA" id="ARBA00024347"/>
    </source>
</evidence>
<reference evidence="16" key="2">
    <citation type="submission" date="2025-08" db="UniProtKB">
        <authorList>
            <consortium name="Ensembl"/>
        </authorList>
    </citation>
    <scope>IDENTIFICATION</scope>
    <source>
        <strain evidence="16">Hd-rR</strain>
    </source>
</reference>
<evidence type="ECO:0000256" key="1">
    <source>
        <dbReference type="ARBA" id="ARBA00004123"/>
    </source>
</evidence>
<dbReference type="InterPro" id="IPR012317">
    <property type="entry name" value="Poly(ADP-ribose)pol_cat_dom"/>
</dbReference>
<feature type="domain" description="C3H1-type" evidence="13">
    <location>
        <begin position="181"/>
        <end position="203"/>
    </location>
</feature>
<evidence type="ECO:0000256" key="9">
    <source>
        <dbReference type="ARBA" id="ARBA00023242"/>
    </source>
</evidence>
<dbReference type="GeneID" id="111947550"/>
<feature type="region of interest" description="Disordered" evidence="12">
    <location>
        <begin position="249"/>
        <end position="276"/>
    </location>
</feature>
<feature type="compositionally biased region" description="Pro residues" evidence="12">
    <location>
        <begin position="261"/>
        <end position="271"/>
    </location>
</feature>
<dbReference type="GO" id="GO:0008270">
    <property type="term" value="F:zinc ion binding"/>
    <property type="evidence" value="ECO:0007669"/>
    <property type="project" value="UniProtKB-KW"/>
</dbReference>
<dbReference type="InterPro" id="IPR004170">
    <property type="entry name" value="WWE_dom"/>
</dbReference>
<keyword evidence="17" id="KW-1185">Reference proteome</keyword>
<dbReference type="Pfam" id="PF00644">
    <property type="entry name" value="PARP"/>
    <property type="match status" value="1"/>
</dbReference>
<dbReference type="Pfam" id="PF02825">
    <property type="entry name" value="WWE"/>
    <property type="match status" value="1"/>
</dbReference>
<keyword evidence="8 11" id="KW-0862">Zinc</keyword>
<dbReference type="Gene3D" id="1.20.120.1350">
    <property type="entry name" value="Pneumovirus matrix protein 2 (M2), zinc-binding domain"/>
    <property type="match status" value="1"/>
</dbReference>
<evidence type="ECO:0000259" key="13">
    <source>
        <dbReference type="PROSITE" id="PS50103"/>
    </source>
</evidence>
<dbReference type="Pfam" id="PF23466">
    <property type="entry name" value="WWE_4"/>
    <property type="match status" value="1"/>
</dbReference>
<dbReference type="GeneTree" id="ENSGT00940000154649"/>
<dbReference type="AlphaFoldDB" id="A0A3B3HAA8"/>
<feature type="domain" description="PARP catalytic" evidence="15">
    <location>
        <begin position="499"/>
        <end position="693"/>
    </location>
</feature>
<reference evidence="16" key="3">
    <citation type="submission" date="2025-09" db="UniProtKB">
        <authorList>
            <consortium name="Ensembl"/>
        </authorList>
    </citation>
    <scope>IDENTIFICATION</scope>
    <source>
        <strain evidence="16">Hd-rR</strain>
    </source>
</reference>
<dbReference type="SUPFAM" id="SSF117839">
    <property type="entry name" value="WWE domain"/>
    <property type="match status" value="1"/>
</dbReference>
<keyword evidence="9" id="KW-0539">Nucleus</keyword>
<dbReference type="RefSeq" id="XP_023811873.1">
    <property type="nucleotide sequence ID" value="XM_023956105.1"/>
</dbReference>
<name>A0A3B3HAA8_ORYLA</name>
<sequence>MTSDITAAVVKLLSDHHGSLDLQRLEQQLRRRAGSFPASELRAALTDEAVVAVREGRRPAGRGQLVGPDSLLVLKTPLRLCQAKSGACAGARCERLHLCKYFVSGNCSFGHSCKNSHSLASPHNAVLLQRFGLEELSQKQLFQLLLQNDPFLLPEVCSHYNMGDGPFGNCNFTTSCTKLHVCRHHLQGDCRFGGSCKRAHVLDQHGLKLLQGLSPENTQNLHRIYRNKFIILNQQSAGVAGSLSSSAPRKISISESTHKPPQTPPEPPTTPPKAATDAEGNEICLFFLCRHCSFKERCARVHWHLPYRWQHLAGDGVTWKDIENMEEVEKAYCDPAQDNSCTDRPSALSFFRLMSPASEEHVDFLTMTFRGAPVRRLSTASCVSKPPHFILTTQWLWYWKDERGAWAEYGKGANGAGITSQTLEKMYLADRETAVPFTAGKFQYVLHFEEEKRMHQQNLKSQTQRDVRRRPRFVSAHDVETMRSSGSSSMSCPSLAENLPSHWDKSALPDFGFKLVTLTSSAQDYVNIEKLFRTTMSTSTIKSIQRVQNPSLWKVFQWQKEQMQGRNGGKPVDQRYLFHGTDRTLIQAICEQNFDWRVCGVHGTAYGKGSYFARDASFSNRYAKAGGGLTKVMFVALVLVGEYTQGQGSYVRPPPKRGSGDLYDSCVDRERDPTIFVVFEKQQIYPEYIIKYV</sequence>
<dbReference type="Bgee" id="ENSORLG00000016148">
    <property type="expression patterns" value="Expressed in liver and 14 other cell types or tissues"/>
</dbReference>
<keyword evidence="7 11" id="KW-0863">Zinc-finger</keyword>
<dbReference type="PANTHER" id="PTHR45740">
    <property type="entry name" value="POLY [ADP-RIBOSE] POLYMERASE"/>
    <property type="match status" value="1"/>
</dbReference>
<comment type="subcellular location">
    <subcellularLocation>
        <location evidence="2">Cytoplasm</location>
    </subcellularLocation>
    <subcellularLocation>
        <location evidence="1">Nucleus</location>
    </subcellularLocation>
</comment>
<dbReference type="InterPro" id="IPR057602">
    <property type="entry name" value="Zfn-CCCH_PARP12"/>
</dbReference>
<organism evidence="16 17">
    <name type="scientific">Oryzias latipes</name>
    <name type="common">Japanese rice fish</name>
    <name type="synonym">Japanese killifish</name>
    <dbReference type="NCBI Taxonomy" id="8090"/>
    <lineage>
        <taxon>Eukaryota</taxon>
        <taxon>Metazoa</taxon>
        <taxon>Chordata</taxon>
        <taxon>Craniata</taxon>
        <taxon>Vertebrata</taxon>
        <taxon>Euteleostomi</taxon>
        <taxon>Actinopterygii</taxon>
        <taxon>Neopterygii</taxon>
        <taxon>Teleostei</taxon>
        <taxon>Neoteleostei</taxon>
        <taxon>Acanthomorphata</taxon>
        <taxon>Ovalentaria</taxon>
        <taxon>Atherinomorphae</taxon>
        <taxon>Beloniformes</taxon>
        <taxon>Adrianichthyidae</taxon>
        <taxon>Oryziinae</taxon>
        <taxon>Oryzias</taxon>
    </lineage>
</organism>
<dbReference type="GO" id="GO:0005737">
    <property type="term" value="C:cytoplasm"/>
    <property type="evidence" value="ECO:0007669"/>
    <property type="project" value="UniProtKB-SubCell"/>
</dbReference>
<feature type="zinc finger region" description="C3H1-type" evidence="11">
    <location>
        <begin position="98"/>
        <end position="120"/>
    </location>
</feature>